<dbReference type="SUPFAM" id="SSF56784">
    <property type="entry name" value="HAD-like"/>
    <property type="match status" value="1"/>
</dbReference>
<dbReference type="Gene3D" id="3.40.50.1000">
    <property type="entry name" value="HAD superfamily/HAD-like"/>
    <property type="match status" value="1"/>
</dbReference>
<dbReference type="Pfam" id="PF00702">
    <property type="entry name" value="Hydrolase"/>
    <property type="match status" value="1"/>
</dbReference>
<dbReference type="InterPro" id="IPR023198">
    <property type="entry name" value="PGP-like_dom2"/>
</dbReference>
<organism evidence="1 2">
    <name type="scientific">Fusibacter paucivorans</name>
    <dbReference type="NCBI Taxonomy" id="76009"/>
    <lineage>
        <taxon>Bacteria</taxon>
        <taxon>Bacillati</taxon>
        <taxon>Bacillota</taxon>
        <taxon>Clostridia</taxon>
        <taxon>Eubacteriales</taxon>
        <taxon>Eubacteriales Family XII. Incertae Sedis</taxon>
        <taxon>Fusibacter</taxon>
    </lineage>
</organism>
<dbReference type="PANTHER" id="PTHR43434">
    <property type="entry name" value="PHOSPHOGLYCOLATE PHOSPHATASE"/>
    <property type="match status" value="1"/>
</dbReference>
<dbReference type="InterPro" id="IPR036412">
    <property type="entry name" value="HAD-like_sf"/>
</dbReference>
<accession>A0ABS5PJT9</accession>
<dbReference type="EMBL" id="JAHBCL010000002">
    <property type="protein sequence ID" value="MBS7525343.1"/>
    <property type="molecule type" value="Genomic_DNA"/>
</dbReference>
<keyword evidence="1" id="KW-0378">Hydrolase</keyword>
<dbReference type="Gene3D" id="1.10.150.240">
    <property type="entry name" value="Putative phosphatase, domain 2"/>
    <property type="match status" value="1"/>
</dbReference>
<dbReference type="NCBIfam" id="TIGR01549">
    <property type="entry name" value="HAD-SF-IA-v1"/>
    <property type="match status" value="1"/>
</dbReference>
<dbReference type="InterPro" id="IPR023214">
    <property type="entry name" value="HAD_sf"/>
</dbReference>
<dbReference type="SFLD" id="SFLDG01129">
    <property type="entry name" value="C1.5:_HAD__Beta-PGM__Phosphata"/>
    <property type="match status" value="1"/>
</dbReference>
<protein>
    <submittedName>
        <fullName evidence="1">HAD family hydrolase</fullName>
    </submittedName>
</protein>
<dbReference type="GO" id="GO:0016787">
    <property type="term" value="F:hydrolase activity"/>
    <property type="evidence" value="ECO:0007669"/>
    <property type="project" value="UniProtKB-KW"/>
</dbReference>
<dbReference type="SFLD" id="SFLDS00003">
    <property type="entry name" value="Haloacid_Dehalogenase"/>
    <property type="match status" value="1"/>
</dbReference>
<evidence type="ECO:0000313" key="2">
    <source>
        <dbReference type="Proteomes" id="UP000746471"/>
    </source>
</evidence>
<gene>
    <name evidence="1" type="ORF">KHM83_01485</name>
</gene>
<name>A0ABS5PJT9_9FIRM</name>
<keyword evidence="2" id="KW-1185">Reference proteome</keyword>
<dbReference type="InterPro" id="IPR050155">
    <property type="entry name" value="HAD-like_hydrolase_sf"/>
</dbReference>
<reference evidence="1 2" key="1">
    <citation type="submission" date="2021-05" db="EMBL/GenBank/DDBJ databases">
        <title>Fusibacter ferrireducens sp. nov., an anaerobic, sulfur- and Fe-reducing bacterium isolated from the mangrove sediment.</title>
        <authorList>
            <person name="Qiu D."/>
        </authorList>
    </citation>
    <scope>NUCLEOTIDE SEQUENCE [LARGE SCALE GENOMIC DNA]</scope>
    <source>
        <strain evidence="1 2">DSM 12116</strain>
    </source>
</reference>
<dbReference type="Proteomes" id="UP000746471">
    <property type="component" value="Unassembled WGS sequence"/>
</dbReference>
<proteinExistence type="predicted"/>
<comment type="caution">
    <text evidence="1">The sequence shown here is derived from an EMBL/GenBank/DDBJ whole genome shotgun (WGS) entry which is preliminary data.</text>
</comment>
<sequence length="246" mass="27986">MIKGILFDKDGTLIEFEETWHYIMGAVFNQMRETGIANDESIRRIKMYSGYLTDGFEQESNIQHLPTSVLVEGWLKIIAETEAIDVWCDRRYHHRVMRILDEVSLDENVPIKPLEGVMETLRYLYEKGYRLGIATADRQKSMFGALCRLGAIHFFDYFGSDDGETPGKPHPEMARKFCTQFDIKPEELIIVGDSISDYQFAVSSGAYFAGLMTPYSSLAEAIDAIETNASAVTLKTINELIEVFHL</sequence>
<dbReference type="PANTHER" id="PTHR43434:SF1">
    <property type="entry name" value="PHOSPHOGLYCOLATE PHOSPHATASE"/>
    <property type="match status" value="1"/>
</dbReference>
<dbReference type="InterPro" id="IPR006439">
    <property type="entry name" value="HAD-SF_hydro_IA"/>
</dbReference>
<evidence type="ECO:0000313" key="1">
    <source>
        <dbReference type="EMBL" id="MBS7525343.1"/>
    </source>
</evidence>
<dbReference type="RefSeq" id="WP_213235128.1">
    <property type="nucleotide sequence ID" value="NZ_JAHBCL010000002.1"/>
</dbReference>